<feature type="transmembrane region" description="Helical" evidence="1">
    <location>
        <begin position="57"/>
        <end position="79"/>
    </location>
</feature>
<keyword evidence="1" id="KW-0472">Membrane</keyword>
<proteinExistence type="predicted"/>
<accession>A0A9D2ARH9</accession>
<dbReference type="GO" id="GO:0008237">
    <property type="term" value="F:metallopeptidase activity"/>
    <property type="evidence" value="ECO:0007669"/>
    <property type="project" value="UniProtKB-KW"/>
</dbReference>
<protein>
    <submittedName>
        <fullName evidence="3">CPBP family intramembrane metalloprotease</fullName>
    </submittedName>
</protein>
<dbReference type="AlphaFoldDB" id="A0A9D2ARH9"/>
<keyword evidence="3" id="KW-0645">Protease</keyword>
<dbReference type="PANTHER" id="PTHR36435">
    <property type="entry name" value="SLR1288 PROTEIN"/>
    <property type="match status" value="1"/>
</dbReference>
<gene>
    <name evidence="3" type="ORF">H9981_01215</name>
</gene>
<name>A0A9D2ARH9_9FIRM</name>
<dbReference type="InterPro" id="IPR052710">
    <property type="entry name" value="CAAX_protease"/>
</dbReference>
<dbReference type="GO" id="GO:0004175">
    <property type="term" value="F:endopeptidase activity"/>
    <property type="evidence" value="ECO:0007669"/>
    <property type="project" value="UniProtKB-ARBA"/>
</dbReference>
<dbReference type="InterPro" id="IPR003675">
    <property type="entry name" value="Rce1/LyrA-like_dom"/>
</dbReference>
<feature type="transmembrane region" description="Helical" evidence="1">
    <location>
        <begin position="221"/>
        <end position="239"/>
    </location>
</feature>
<feature type="transmembrane region" description="Helical" evidence="1">
    <location>
        <begin position="200"/>
        <end position="216"/>
    </location>
</feature>
<sequence>MKKTNNYWMAVLVFVLTMVLLYGGTLFISLVAAVGGAVMGGDRALDLVERFIMENQNLLSCLIYIVPGAVFLTWYYFAFVEKRGVRQTLISHTRRLTPACFGWVVLLGFAVQHVISLIMALIYVLLPSAMDQYTEMIDSSGITEYSILWAVATLILPPIVEETIFRGLILQYLGRAGAGFVVANLIQAVLFGVFHMNLVQGIYTALLGFLLGWLAYRYDSILVPMLLHAIFNLFGTVLVDLESRFLPDIVLTLIILVSVPLLIVTILMIHFGVGEKKKKIREVQQ</sequence>
<keyword evidence="3" id="KW-0482">Metalloprotease</keyword>
<dbReference type="GO" id="GO:0080120">
    <property type="term" value="P:CAAX-box protein maturation"/>
    <property type="evidence" value="ECO:0007669"/>
    <property type="project" value="UniProtKB-ARBA"/>
</dbReference>
<evidence type="ECO:0000313" key="4">
    <source>
        <dbReference type="Proteomes" id="UP000824243"/>
    </source>
</evidence>
<evidence type="ECO:0000256" key="1">
    <source>
        <dbReference type="SAM" id="Phobius"/>
    </source>
</evidence>
<feature type="transmembrane region" description="Helical" evidence="1">
    <location>
        <begin position="146"/>
        <end position="165"/>
    </location>
</feature>
<feature type="domain" description="CAAX prenyl protease 2/Lysostaphin resistance protein A-like" evidence="2">
    <location>
        <begin position="146"/>
        <end position="234"/>
    </location>
</feature>
<keyword evidence="3" id="KW-0378">Hydrolase</keyword>
<keyword evidence="1" id="KW-0812">Transmembrane</keyword>
<feature type="transmembrane region" description="Helical" evidence="1">
    <location>
        <begin position="100"/>
        <end position="126"/>
    </location>
</feature>
<comment type="caution">
    <text evidence="3">The sequence shown here is derived from an EMBL/GenBank/DDBJ whole genome shotgun (WGS) entry which is preliminary data.</text>
</comment>
<reference evidence="3" key="2">
    <citation type="submission" date="2021-04" db="EMBL/GenBank/DDBJ databases">
        <authorList>
            <person name="Gilroy R."/>
        </authorList>
    </citation>
    <scope>NUCLEOTIDE SEQUENCE</scope>
    <source>
        <strain evidence="3">ChiSjej5B23-15282</strain>
    </source>
</reference>
<dbReference type="PANTHER" id="PTHR36435:SF1">
    <property type="entry name" value="CAAX AMINO TERMINAL PROTEASE FAMILY PROTEIN"/>
    <property type="match status" value="1"/>
</dbReference>
<feature type="transmembrane region" description="Helical" evidence="1">
    <location>
        <begin position="245"/>
        <end position="271"/>
    </location>
</feature>
<organism evidence="3 4">
    <name type="scientific">Candidatus Mediterraneibacter caccavium</name>
    <dbReference type="NCBI Taxonomy" id="2838661"/>
    <lineage>
        <taxon>Bacteria</taxon>
        <taxon>Bacillati</taxon>
        <taxon>Bacillota</taxon>
        <taxon>Clostridia</taxon>
        <taxon>Lachnospirales</taxon>
        <taxon>Lachnospiraceae</taxon>
        <taxon>Mediterraneibacter</taxon>
    </lineage>
</organism>
<dbReference type="Pfam" id="PF02517">
    <property type="entry name" value="Rce1-like"/>
    <property type="match status" value="1"/>
</dbReference>
<evidence type="ECO:0000313" key="3">
    <source>
        <dbReference type="EMBL" id="HIX47632.1"/>
    </source>
</evidence>
<dbReference type="Proteomes" id="UP000824243">
    <property type="component" value="Unassembled WGS sequence"/>
</dbReference>
<reference evidence="3" key="1">
    <citation type="journal article" date="2021" name="PeerJ">
        <title>Extensive microbial diversity within the chicken gut microbiome revealed by metagenomics and culture.</title>
        <authorList>
            <person name="Gilroy R."/>
            <person name="Ravi A."/>
            <person name="Getino M."/>
            <person name="Pursley I."/>
            <person name="Horton D.L."/>
            <person name="Alikhan N.F."/>
            <person name="Baker D."/>
            <person name="Gharbi K."/>
            <person name="Hall N."/>
            <person name="Watson M."/>
            <person name="Adriaenssens E.M."/>
            <person name="Foster-Nyarko E."/>
            <person name="Jarju S."/>
            <person name="Secka A."/>
            <person name="Antonio M."/>
            <person name="Oren A."/>
            <person name="Chaudhuri R.R."/>
            <person name="La Ragione R."/>
            <person name="Hildebrand F."/>
            <person name="Pallen M.J."/>
        </authorList>
    </citation>
    <scope>NUCLEOTIDE SEQUENCE</scope>
    <source>
        <strain evidence="3">ChiSjej5B23-15282</strain>
    </source>
</reference>
<keyword evidence="1" id="KW-1133">Transmembrane helix</keyword>
<feature type="transmembrane region" description="Helical" evidence="1">
    <location>
        <begin position="172"/>
        <end position="194"/>
    </location>
</feature>
<dbReference type="EMBL" id="DXFA01000020">
    <property type="protein sequence ID" value="HIX47632.1"/>
    <property type="molecule type" value="Genomic_DNA"/>
</dbReference>
<evidence type="ECO:0000259" key="2">
    <source>
        <dbReference type="Pfam" id="PF02517"/>
    </source>
</evidence>